<dbReference type="InterPro" id="IPR050696">
    <property type="entry name" value="FtsA/MreB"/>
</dbReference>
<dbReference type="SUPFAM" id="SSF53067">
    <property type="entry name" value="Actin-like ATPase domain"/>
    <property type="match status" value="1"/>
</dbReference>
<dbReference type="PANTHER" id="PTHR32432:SF3">
    <property type="entry name" value="ETHANOLAMINE UTILIZATION PROTEIN EUTJ"/>
    <property type="match status" value="1"/>
</dbReference>
<accession>A0A2M6R8A4</accession>
<dbReference type="AlphaFoldDB" id="A0A2M6R8A4"/>
<sequence>MYGEETLEPGTVVGGKIVQPEIFARHLTTVLDSAHGGAIRSRRVIVAIPEEKVFIQIVTIPKVDSDKIADVIRWQSEKLISFAIDSVSMDFTVIEEKKTTMEVCITASPKDVVDSIIVALERVGCRVIALDTHSDALARLFAVKPHILSLLVSVEPHKATLVIAKNNVARLATVIPFEGDARVLEEKIRETMQFYHERKESDKKIQEIILFGDIKSLITGGAPERLGVPMRWAQFNEFMKSAPSDLLNPYSINAGLGSKHQSGINLLPDDIKKTIKKEDLYYFLNTNIRAAVCICIICGITLGLFILWQKQTITSLSLQRTEQTSVPDTADRVTLEKNVTLLNARLQTMKKVTLEASPSGGYIEQIISRIPATGTLTSLEYIRSTQTIVIEGLVPDRTTLLALRSAIKEIKGVKTVSLPLTNYDSSTNIPFNMTITL</sequence>
<evidence type="ECO:0000313" key="2">
    <source>
        <dbReference type="EMBL" id="PIS06792.1"/>
    </source>
</evidence>
<evidence type="ECO:0008006" key="4">
    <source>
        <dbReference type="Google" id="ProtNLM"/>
    </source>
</evidence>
<dbReference type="InterPro" id="IPR005883">
    <property type="entry name" value="PilM"/>
</dbReference>
<gene>
    <name evidence="2" type="ORF">COT79_02750</name>
</gene>
<reference evidence="3" key="1">
    <citation type="submission" date="2017-09" db="EMBL/GenBank/DDBJ databases">
        <title>Depth-based differentiation of microbial function through sediment-hosted aquifers and enrichment of novel symbionts in the deep terrestrial subsurface.</title>
        <authorList>
            <person name="Probst A.J."/>
            <person name="Ladd B."/>
            <person name="Jarett J.K."/>
            <person name="Geller-Mcgrath D.E."/>
            <person name="Sieber C.M.K."/>
            <person name="Emerson J.B."/>
            <person name="Anantharaman K."/>
            <person name="Thomas B.C."/>
            <person name="Malmstrom R."/>
            <person name="Stieglmeier M."/>
            <person name="Klingl A."/>
            <person name="Woyke T."/>
            <person name="Ryan C.M."/>
            <person name="Banfield J.F."/>
        </authorList>
    </citation>
    <scope>NUCLEOTIDE SEQUENCE [LARGE SCALE GENOMIC DNA]</scope>
</reference>
<comment type="caution">
    <text evidence="2">The sequence shown here is derived from an EMBL/GenBank/DDBJ whole genome shotgun (WGS) entry which is preliminary data.</text>
</comment>
<organism evidence="2 3">
    <name type="scientific">Candidatus Berkelbacteria bacterium CG10_big_fil_rev_8_21_14_0_10_43_14</name>
    <dbReference type="NCBI Taxonomy" id="1974515"/>
    <lineage>
        <taxon>Bacteria</taxon>
        <taxon>Candidatus Berkelbacteria</taxon>
    </lineage>
</organism>
<dbReference type="Gene3D" id="3.30.1490.300">
    <property type="match status" value="1"/>
</dbReference>
<dbReference type="PANTHER" id="PTHR32432">
    <property type="entry name" value="CELL DIVISION PROTEIN FTSA-RELATED"/>
    <property type="match status" value="1"/>
</dbReference>
<proteinExistence type="predicted"/>
<evidence type="ECO:0000256" key="1">
    <source>
        <dbReference type="SAM" id="Phobius"/>
    </source>
</evidence>
<name>A0A2M6R8A4_9BACT</name>
<feature type="transmembrane region" description="Helical" evidence="1">
    <location>
        <begin position="288"/>
        <end position="308"/>
    </location>
</feature>
<dbReference type="Pfam" id="PF11104">
    <property type="entry name" value="PilM_2"/>
    <property type="match status" value="1"/>
</dbReference>
<keyword evidence="1" id="KW-0472">Membrane</keyword>
<dbReference type="EMBL" id="PEZX01000036">
    <property type="protein sequence ID" value="PIS06792.1"/>
    <property type="molecule type" value="Genomic_DNA"/>
</dbReference>
<protein>
    <recommendedName>
        <fullName evidence="4">SHS2 domain-containing protein</fullName>
    </recommendedName>
</protein>
<evidence type="ECO:0000313" key="3">
    <source>
        <dbReference type="Proteomes" id="UP000231162"/>
    </source>
</evidence>
<keyword evidence="1" id="KW-1133">Transmembrane helix</keyword>
<keyword evidence="1" id="KW-0812">Transmembrane</keyword>
<dbReference type="Gene3D" id="3.30.420.40">
    <property type="match status" value="2"/>
</dbReference>
<dbReference type="InterPro" id="IPR043129">
    <property type="entry name" value="ATPase_NBD"/>
</dbReference>
<dbReference type="Proteomes" id="UP000231162">
    <property type="component" value="Unassembled WGS sequence"/>
</dbReference>